<proteinExistence type="predicted"/>
<protein>
    <submittedName>
        <fullName evidence="1">Uncharacterized protein</fullName>
    </submittedName>
</protein>
<organism evidence="1 2">
    <name type="scientific">Candidatus Methanofastidiosum methylothiophilum</name>
    <dbReference type="NCBI Taxonomy" id="1705564"/>
    <lineage>
        <taxon>Archaea</taxon>
        <taxon>Methanobacteriati</taxon>
        <taxon>Methanobacteriota</taxon>
        <taxon>Stenosarchaea group</taxon>
        <taxon>Candidatus Methanofastidiosia</taxon>
        <taxon>Candidatus Methanofastidiosales</taxon>
        <taxon>Candidatus Methanofastidiosaceae</taxon>
        <taxon>Candidatus Methanofastidiosum</taxon>
    </lineage>
</organism>
<sequence length="356" mass="40847">MEKVAEATREKVAIDEALLCYLIEKSGIKNLDEFELWVKGEVEIKPKVEHAHIKKSKKIKVEFKPNPNLGEAGATKEELNYRQVLILYLKPVWDSAKKIIIESDLSLQEKHVEINKLIENFISNVQKVAQSTVTSRYNAGYTRMEGYVKKAKYKIPSRPKEQPRLDTLLLQQTMNIEDIGLTLRGKLRQILNIKAVQDFYEQGREGKPDPEKIKKAVPKPNWTVCMKRVAKEHPEWSEAEVKKWCEVFAYEEEIDKAVDDSKRRVDAIGMFGFLESDKAGYLQAALLLSVGITELTMKIPWVTMGDANVCSDCLAREAEGPYYPEDYPEDQHYGERCVPGEPVFFKGVLEDVWDYA</sequence>
<evidence type="ECO:0000313" key="2">
    <source>
        <dbReference type="Proteomes" id="UP000075398"/>
    </source>
</evidence>
<dbReference type="AlphaFoldDB" id="A0A150J374"/>
<evidence type="ECO:0000313" key="1">
    <source>
        <dbReference type="EMBL" id="KYC51666.1"/>
    </source>
</evidence>
<gene>
    <name evidence="1" type="ORF">AMQ22_01227</name>
</gene>
<reference evidence="1 2" key="1">
    <citation type="journal article" date="2016" name="ISME J.">
        <title>Chasing the elusive Euryarchaeota class WSA2: genomes reveal a uniquely fastidious methyl-reducing methanogen.</title>
        <authorList>
            <person name="Nobu M.K."/>
            <person name="Narihiro T."/>
            <person name="Kuroda K."/>
            <person name="Mei R."/>
            <person name="Liu W.T."/>
        </authorList>
    </citation>
    <scope>NUCLEOTIDE SEQUENCE [LARGE SCALE GENOMIC DNA]</scope>
    <source>
        <strain evidence="1">U1lsi0528_Bin055</strain>
    </source>
</reference>
<dbReference type="EMBL" id="LNGC01000051">
    <property type="protein sequence ID" value="KYC51666.1"/>
    <property type="molecule type" value="Genomic_DNA"/>
</dbReference>
<accession>A0A150J374</accession>
<dbReference type="Proteomes" id="UP000075398">
    <property type="component" value="Unassembled WGS sequence"/>
</dbReference>
<name>A0A150J374_9EURY</name>
<comment type="caution">
    <text evidence="1">The sequence shown here is derived from an EMBL/GenBank/DDBJ whole genome shotgun (WGS) entry which is preliminary data.</text>
</comment>